<accession>A0A2J4PFL7</accession>
<comment type="caution">
    <text evidence="3">The sequence shown here is derived from an EMBL/GenBank/DDBJ whole genome shotgun (WGS) entry which is preliminary data.</text>
</comment>
<feature type="non-terminal residue" evidence="3">
    <location>
        <position position="93"/>
    </location>
</feature>
<dbReference type="PANTHER" id="PTHR30251">
    <property type="entry name" value="PILUS ASSEMBLY CHAPERONE"/>
    <property type="match status" value="1"/>
</dbReference>
<organism evidence="3 4">
    <name type="scientific">Klebsiella michiganensis</name>
    <dbReference type="NCBI Taxonomy" id="1134687"/>
    <lineage>
        <taxon>Bacteria</taxon>
        <taxon>Pseudomonadati</taxon>
        <taxon>Pseudomonadota</taxon>
        <taxon>Gammaproteobacteria</taxon>
        <taxon>Enterobacterales</taxon>
        <taxon>Enterobacteriaceae</taxon>
        <taxon>Klebsiella/Raoultella group</taxon>
        <taxon>Klebsiella</taxon>
    </lineage>
</organism>
<dbReference type="Pfam" id="PF00345">
    <property type="entry name" value="PapD_N"/>
    <property type="match status" value="1"/>
</dbReference>
<dbReference type="InterPro" id="IPR016147">
    <property type="entry name" value="Pili_assmbl_chaperone_N"/>
</dbReference>
<gene>
    <name evidence="3" type="ORF">CWN50_33800</name>
</gene>
<dbReference type="InterPro" id="IPR008962">
    <property type="entry name" value="PapD-like_sf"/>
</dbReference>
<dbReference type="InterPro" id="IPR050643">
    <property type="entry name" value="Periplasmic_pilus_chap"/>
</dbReference>
<feature type="chain" id="PRO_5014463368" evidence="1">
    <location>
        <begin position="19"/>
        <end position="93"/>
    </location>
</feature>
<feature type="domain" description="Pili assembly chaperone N-terminal" evidence="2">
    <location>
        <begin position="20"/>
        <end position="90"/>
    </location>
</feature>
<evidence type="ECO:0000313" key="3">
    <source>
        <dbReference type="EMBL" id="PLL17626.1"/>
    </source>
</evidence>
<dbReference type="AlphaFoldDB" id="A0A2J4PFL7"/>
<name>A0A2J4PFL7_9ENTR</name>
<reference evidence="3 4" key="1">
    <citation type="submission" date="2017-11" db="EMBL/GenBank/DDBJ databases">
        <authorList>
            <person name="Han C.G."/>
        </authorList>
    </citation>
    <scope>NUCLEOTIDE SEQUENCE [LARGE SCALE GENOMIC DNA]</scope>
    <source>
        <strain evidence="3 4">A11</strain>
    </source>
</reference>
<dbReference type="GO" id="GO:0030288">
    <property type="term" value="C:outer membrane-bounded periplasmic space"/>
    <property type="evidence" value="ECO:0007669"/>
    <property type="project" value="InterPro"/>
</dbReference>
<evidence type="ECO:0000313" key="4">
    <source>
        <dbReference type="Proteomes" id="UP000234505"/>
    </source>
</evidence>
<dbReference type="Proteomes" id="UP000234505">
    <property type="component" value="Unassembled WGS sequence"/>
</dbReference>
<dbReference type="Gene3D" id="2.60.40.10">
    <property type="entry name" value="Immunoglobulins"/>
    <property type="match status" value="1"/>
</dbReference>
<reference evidence="3 4" key="2">
    <citation type="submission" date="2018-01" db="EMBL/GenBank/DDBJ databases">
        <title>Genomic study of Klebsiella pneumoniae.</title>
        <authorList>
            <person name="Yang Y."/>
            <person name="Bicalho R."/>
        </authorList>
    </citation>
    <scope>NUCLEOTIDE SEQUENCE [LARGE SCALE GENOMIC DNA]</scope>
    <source>
        <strain evidence="3 4">A11</strain>
    </source>
</reference>
<keyword evidence="1" id="KW-0732">Signal</keyword>
<protein>
    <submittedName>
        <fullName evidence="3">Fimbrial chaperone protein</fullName>
    </submittedName>
</protein>
<sequence length="93" mass="10315">MKKTLLLSLLILTTRAYASGMVPETSVLLVDEQKGEVSMNLTNSDSHPSLLYTKVVDLADSDKSIRLIVTQPVVRVEQGDTQKIRFILQTSKP</sequence>
<dbReference type="InterPro" id="IPR013783">
    <property type="entry name" value="Ig-like_fold"/>
</dbReference>
<proteinExistence type="predicted"/>
<evidence type="ECO:0000256" key="1">
    <source>
        <dbReference type="SAM" id="SignalP"/>
    </source>
</evidence>
<dbReference type="EMBL" id="PIDS01001992">
    <property type="protein sequence ID" value="PLL17626.1"/>
    <property type="molecule type" value="Genomic_DNA"/>
</dbReference>
<evidence type="ECO:0000259" key="2">
    <source>
        <dbReference type="Pfam" id="PF00345"/>
    </source>
</evidence>
<dbReference type="PANTHER" id="PTHR30251:SF3">
    <property type="entry name" value="FIMBRIAL CHAPARONE PROTEIN"/>
    <property type="match status" value="1"/>
</dbReference>
<dbReference type="GO" id="GO:0071555">
    <property type="term" value="P:cell wall organization"/>
    <property type="evidence" value="ECO:0007669"/>
    <property type="project" value="InterPro"/>
</dbReference>
<dbReference type="SUPFAM" id="SSF49354">
    <property type="entry name" value="PapD-like"/>
    <property type="match status" value="1"/>
</dbReference>
<feature type="signal peptide" evidence="1">
    <location>
        <begin position="1"/>
        <end position="18"/>
    </location>
</feature>